<proteinExistence type="predicted"/>
<organism evidence="1 2">
    <name type="scientific">Willisornis vidua</name>
    <name type="common">Xingu scale-backed antbird</name>
    <dbReference type="NCBI Taxonomy" id="1566151"/>
    <lineage>
        <taxon>Eukaryota</taxon>
        <taxon>Metazoa</taxon>
        <taxon>Chordata</taxon>
        <taxon>Craniata</taxon>
        <taxon>Vertebrata</taxon>
        <taxon>Euteleostomi</taxon>
        <taxon>Archelosauria</taxon>
        <taxon>Archosauria</taxon>
        <taxon>Dinosauria</taxon>
        <taxon>Saurischia</taxon>
        <taxon>Theropoda</taxon>
        <taxon>Coelurosauria</taxon>
        <taxon>Aves</taxon>
        <taxon>Neognathae</taxon>
        <taxon>Neoaves</taxon>
        <taxon>Telluraves</taxon>
        <taxon>Australaves</taxon>
        <taxon>Passeriformes</taxon>
        <taxon>Thamnophilidae</taxon>
        <taxon>Willisornis</taxon>
    </lineage>
</organism>
<comment type="caution">
    <text evidence="1">The sequence shown here is derived from an EMBL/GenBank/DDBJ whole genome shotgun (WGS) entry which is preliminary data.</text>
</comment>
<gene>
    <name evidence="1" type="ORF">WISP_103760</name>
</gene>
<name>A0ABQ9D282_9PASS</name>
<reference evidence="1" key="1">
    <citation type="submission" date="2019-10" db="EMBL/GenBank/DDBJ databases">
        <authorList>
            <person name="Soares A.E.R."/>
            <person name="Aleixo A."/>
            <person name="Schneider P."/>
            <person name="Miyaki C.Y."/>
            <person name="Schneider M.P."/>
            <person name="Mello C."/>
            <person name="Vasconcelos A.T.R."/>
        </authorList>
    </citation>
    <scope>NUCLEOTIDE SEQUENCE</scope>
    <source>
        <tissue evidence="1">Muscle</tissue>
    </source>
</reference>
<dbReference type="EMBL" id="WHWB01034347">
    <property type="protein sequence ID" value="KAJ7411211.1"/>
    <property type="molecule type" value="Genomic_DNA"/>
</dbReference>
<protein>
    <submittedName>
        <fullName evidence="1">Uncharacterized protein</fullName>
    </submittedName>
</protein>
<dbReference type="Proteomes" id="UP001145742">
    <property type="component" value="Unassembled WGS sequence"/>
</dbReference>
<evidence type="ECO:0000313" key="1">
    <source>
        <dbReference type="EMBL" id="KAJ7411211.1"/>
    </source>
</evidence>
<evidence type="ECO:0000313" key="2">
    <source>
        <dbReference type="Proteomes" id="UP001145742"/>
    </source>
</evidence>
<accession>A0ABQ9D282</accession>
<keyword evidence="2" id="KW-1185">Reference proteome</keyword>
<sequence>MLPVQTKLDSCLLAENGNRYANQLVLLWNLYTSRDPTLPNWSQEEGWDKRLYWPQGTGNGQKGPFT</sequence>